<evidence type="ECO:0000313" key="2">
    <source>
        <dbReference type="EMBL" id="QOD38227.1"/>
    </source>
</evidence>
<keyword evidence="3" id="KW-1185">Reference proteome</keyword>
<evidence type="ECO:0000313" key="3">
    <source>
        <dbReference type="Proteomes" id="UP000516514"/>
    </source>
</evidence>
<sequence>MLDSTEAVFLIADQNIDNNPASNNSTLNIQNIPKLTPGGEPLTGTSKIRKYEYIDCNTEEQMKLIFSDNPPGSSENKNNGKYLQGKVVDEVKHEIANFIGDKDLNVELRIRRASETALTARIMLSDSKKEIKISDLLAKSSLESALSNHITAFTIQIPNKNEFGQNEPKRGIRGQIDKEGARVYEVINGSYQMTLKWYVEGKECNIKINIHDNGQVDLIEGNGVTEEQLRAHKEVKVGKPHEAKFLHEALASQLQQTQQESSEAINPLPGLEGVSSTPHQASALGKK</sequence>
<dbReference type="RefSeq" id="WP_191111034.1">
    <property type="nucleotide sequence ID" value="NZ_CP061738.1"/>
</dbReference>
<feature type="region of interest" description="Disordered" evidence="1">
    <location>
        <begin position="252"/>
        <end position="287"/>
    </location>
</feature>
<reference evidence="2 3" key="1">
    <citation type="submission" date="2020-09" db="EMBL/GenBank/DDBJ databases">
        <title>An Earliest Endosymbiont, Wolbachia massiliensis sp. nov., Strain PL13 From the Bed Bug (Cimex hemipterius), Type strain of a New supergroup T.</title>
        <authorList>
            <person name="Laidoudi Y."/>
            <person name="Levasseur A."/>
            <person name="Medkour H."/>
            <person name="Maaloum M."/>
            <person name="BenKhedher M."/>
            <person name="Sambou M."/>
            <person name="Bassene H."/>
            <person name="Davoust B."/>
            <person name="Fenollar F."/>
            <person name="Raoult D."/>
            <person name="Mediannikov O."/>
        </authorList>
    </citation>
    <scope>NUCLEOTIDE SEQUENCE [LARGE SCALE GENOMIC DNA]</scope>
    <source>
        <strain evidence="2 3">PL13</strain>
    </source>
</reference>
<feature type="compositionally biased region" description="Low complexity" evidence="1">
    <location>
        <begin position="252"/>
        <end position="264"/>
    </location>
</feature>
<organism evidence="2 3">
    <name type="scientific">Candidatus Wolbachia massiliensis</name>
    <dbReference type="NCBI Taxonomy" id="1845000"/>
    <lineage>
        <taxon>Bacteria</taxon>
        <taxon>Pseudomonadati</taxon>
        <taxon>Pseudomonadota</taxon>
        <taxon>Alphaproteobacteria</taxon>
        <taxon>Rickettsiales</taxon>
        <taxon>Anaplasmataceae</taxon>
        <taxon>Wolbachieae</taxon>
        <taxon>Wolbachia</taxon>
    </lineage>
</organism>
<name>A0A7L7YRD3_9RICK</name>
<accession>A0A7L7YRD3</accession>
<protein>
    <submittedName>
        <fullName evidence="2">Uncharacterized protein</fullName>
    </submittedName>
</protein>
<proteinExistence type="predicted"/>
<evidence type="ECO:0000256" key="1">
    <source>
        <dbReference type="SAM" id="MobiDB-lite"/>
    </source>
</evidence>
<gene>
    <name evidence="2" type="ORF">ID128_05575</name>
</gene>
<dbReference type="EMBL" id="CP061738">
    <property type="protein sequence ID" value="QOD38227.1"/>
    <property type="molecule type" value="Genomic_DNA"/>
</dbReference>
<dbReference type="KEGG" id="wms:ID128_05575"/>
<dbReference type="AlphaFoldDB" id="A0A7L7YRD3"/>
<dbReference type="Proteomes" id="UP000516514">
    <property type="component" value="Chromosome"/>
</dbReference>